<evidence type="ECO:0000256" key="7">
    <source>
        <dbReference type="ARBA" id="ARBA00023136"/>
    </source>
</evidence>
<feature type="transmembrane region" description="Helical" evidence="8">
    <location>
        <begin position="420"/>
        <end position="439"/>
    </location>
</feature>
<evidence type="ECO:0000256" key="4">
    <source>
        <dbReference type="ARBA" id="ARBA00022679"/>
    </source>
</evidence>
<dbReference type="EC" id="2.4.-.-" evidence="10"/>
<accession>A0ABW0I1U3</accession>
<comment type="subcellular location">
    <subcellularLocation>
        <location evidence="1">Cell membrane</location>
        <topology evidence="1">Multi-pass membrane protein</topology>
    </subcellularLocation>
</comment>
<evidence type="ECO:0000256" key="8">
    <source>
        <dbReference type="SAM" id="Phobius"/>
    </source>
</evidence>
<name>A0ABW0I1U3_9BACL</name>
<feature type="transmembrane region" description="Helical" evidence="8">
    <location>
        <begin position="396"/>
        <end position="414"/>
    </location>
</feature>
<feature type="transmembrane region" description="Helical" evidence="8">
    <location>
        <begin position="222"/>
        <end position="249"/>
    </location>
</feature>
<evidence type="ECO:0000256" key="5">
    <source>
        <dbReference type="ARBA" id="ARBA00022692"/>
    </source>
</evidence>
<evidence type="ECO:0000256" key="6">
    <source>
        <dbReference type="ARBA" id="ARBA00022989"/>
    </source>
</evidence>
<feature type="transmembrane region" description="Helical" evidence="8">
    <location>
        <begin position="61"/>
        <end position="84"/>
    </location>
</feature>
<evidence type="ECO:0000256" key="2">
    <source>
        <dbReference type="ARBA" id="ARBA00022475"/>
    </source>
</evidence>
<organism evidence="10 11">
    <name type="scientific">Cohnella soli</name>
    <dbReference type="NCBI Taxonomy" id="425005"/>
    <lineage>
        <taxon>Bacteria</taxon>
        <taxon>Bacillati</taxon>
        <taxon>Bacillota</taxon>
        <taxon>Bacilli</taxon>
        <taxon>Bacillales</taxon>
        <taxon>Paenibacillaceae</taxon>
        <taxon>Cohnella</taxon>
    </lineage>
</organism>
<keyword evidence="5 8" id="KW-0812">Transmembrane</keyword>
<feature type="transmembrane region" description="Helical" evidence="8">
    <location>
        <begin position="269"/>
        <end position="291"/>
    </location>
</feature>
<dbReference type="EMBL" id="JBHSMI010000067">
    <property type="protein sequence ID" value="MFC5407496.1"/>
    <property type="molecule type" value="Genomic_DNA"/>
</dbReference>
<dbReference type="GO" id="GO:0016757">
    <property type="term" value="F:glycosyltransferase activity"/>
    <property type="evidence" value="ECO:0007669"/>
    <property type="project" value="UniProtKB-KW"/>
</dbReference>
<gene>
    <name evidence="10" type="ORF">ACFPOF_32600</name>
</gene>
<dbReference type="PANTHER" id="PTHR33908:SF11">
    <property type="entry name" value="MEMBRANE PROTEIN"/>
    <property type="match status" value="1"/>
</dbReference>
<keyword evidence="11" id="KW-1185">Reference proteome</keyword>
<protein>
    <submittedName>
        <fullName evidence="10">Glycosyltransferase family 39 protein</fullName>
        <ecNumber evidence="10">2.4.-.-</ecNumber>
    </submittedName>
</protein>
<sequence>MTLSNLPTRVLVAVGVLFYATVSVSSFISTTSAFGSVWKPLGALIAALAVLYIVYQASKRLNAATFLIVLLSAGFAVRLAWVLWNPATPQSDFLFMYDAARSAASGDYSFGNSAYYTSFPYQFGFTMYEAAIIKLFGSHSLLALKLLNAMYSIGIAAILYVIASKVFNEGCGRIAVLVYLFYLPNILMCSVLTNQHLSVLLFLLGCLLLLKSPEQTTAQSLLAGMFIGLGHLIRPIGVIYVAAIVLFLLPSLWRKFRSASGKRTAVVAAARIAAIAAAFYAVQFLASTALISAGVSHGPLSGGDRYWKFMVGLNAHTKGGWNADDARYANSFTFGEERNRAELVRIRERLADKPEVVALMGRKLVSMWGAADSSAYWSLLGLNEWRLERSLSKWESPMYLLINICSLVGLVAIWRTKRYPASSLLLLVLLLYAAAHLVIEIQTRYRLDLIPIVILLQSYGAYVICEWPNTSVFGQRRPRYGTESDTSIRLT</sequence>
<feature type="transmembrane region" description="Helical" evidence="8">
    <location>
        <begin position="149"/>
        <end position="167"/>
    </location>
</feature>
<feature type="transmembrane region" description="Helical" evidence="8">
    <location>
        <begin position="36"/>
        <end position="54"/>
    </location>
</feature>
<evidence type="ECO:0000313" key="10">
    <source>
        <dbReference type="EMBL" id="MFC5407496.1"/>
    </source>
</evidence>
<dbReference type="RefSeq" id="WP_378140211.1">
    <property type="nucleotide sequence ID" value="NZ_JBHSMI010000067.1"/>
</dbReference>
<dbReference type="InterPro" id="IPR050297">
    <property type="entry name" value="LipidA_mod_glycosyltrf_83"/>
</dbReference>
<reference evidence="11" key="1">
    <citation type="journal article" date="2019" name="Int. J. Syst. Evol. Microbiol.">
        <title>The Global Catalogue of Microorganisms (GCM) 10K type strain sequencing project: providing services to taxonomists for standard genome sequencing and annotation.</title>
        <authorList>
            <consortium name="The Broad Institute Genomics Platform"/>
            <consortium name="The Broad Institute Genome Sequencing Center for Infectious Disease"/>
            <person name="Wu L."/>
            <person name="Ma J."/>
        </authorList>
    </citation>
    <scope>NUCLEOTIDE SEQUENCE [LARGE SCALE GENOMIC DNA]</scope>
    <source>
        <strain evidence="11">CGMCC 1.18575</strain>
    </source>
</reference>
<dbReference type="Proteomes" id="UP001596113">
    <property type="component" value="Unassembled WGS sequence"/>
</dbReference>
<evidence type="ECO:0000256" key="3">
    <source>
        <dbReference type="ARBA" id="ARBA00022676"/>
    </source>
</evidence>
<feature type="transmembrane region" description="Helical" evidence="8">
    <location>
        <begin position="179"/>
        <end position="210"/>
    </location>
</feature>
<dbReference type="PANTHER" id="PTHR33908">
    <property type="entry name" value="MANNOSYLTRANSFERASE YKCB-RELATED"/>
    <property type="match status" value="1"/>
</dbReference>
<evidence type="ECO:0000256" key="1">
    <source>
        <dbReference type="ARBA" id="ARBA00004651"/>
    </source>
</evidence>
<evidence type="ECO:0000259" key="9">
    <source>
        <dbReference type="Pfam" id="PF13231"/>
    </source>
</evidence>
<proteinExistence type="predicted"/>
<dbReference type="InterPro" id="IPR038731">
    <property type="entry name" value="RgtA/B/C-like"/>
</dbReference>
<comment type="caution">
    <text evidence="10">The sequence shown here is derived from an EMBL/GenBank/DDBJ whole genome shotgun (WGS) entry which is preliminary data.</text>
</comment>
<feature type="domain" description="Glycosyltransferase RgtA/B/C/D-like" evidence="9">
    <location>
        <begin position="131"/>
        <end position="270"/>
    </location>
</feature>
<dbReference type="Pfam" id="PF13231">
    <property type="entry name" value="PMT_2"/>
    <property type="match status" value="1"/>
</dbReference>
<evidence type="ECO:0000313" key="11">
    <source>
        <dbReference type="Proteomes" id="UP001596113"/>
    </source>
</evidence>
<keyword evidence="4 10" id="KW-0808">Transferase</keyword>
<keyword evidence="6 8" id="KW-1133">Transmembrane helix</keyword>
<keyword evidence="2" id="KW-1003">Cell membrane</keyword>
<keyword evidence="7 8" id="KW-0472">Membrane</keyword>
<keyword evidence="3 10" id="KW-0328">Glycosyltransferase</keyword>